<dbReference type="Proteomes" id="UP000325315">
    <property type="component" value="Unassembled WGS sequence"/>
</dbReference>
<accession>A0A5B6X6V6</accession>
<comment type="caution">
    <text evidence="1">The sequence shown here is derived from an EMBL/GenBank/DDBJ whole genome shotgun (WGS) entry which is preliminary data.</text>
</comment>
<reference evidence="2" key="1">
    <citation type="journal article" date="2019" name="Plant Biotechnol. J.">
        <title>Genome sequencing of the Australian wild diploid species Gossypium australe highlights disease resistance and delayed gland morphogenesis.</title>
        <authorList>
            <person name="Cai Y."/>
            <person name="Cai X."/>
            <person name="Wang Q."/>
            <person name="Wang P."/>
            <person name="Zhang Y."/>
            <person name="Cai C."/>
            <person name="Xu Y."/>
            <person name="Wang K."/>
            <person name="Zhou Z."/>
            <person name="Wang C."/>
            <person name="Geng S."/>
            <person name="Li B."/>
            <person name="Dong Q."/>
            <person name="Hou Y."/>
            <person name="Wang H."/>
            <person name="Ai P."/>
            <person name="Liu Z."/>
            <person name="Yi F."/>
            <person name="Sun M."/>
            <person name="An G."/>
            <person name="Cheng J."/>
            <person name="Zhang Y."/>
            <person name="Shi Q."/>
            <person name="Xie Y."/>
            <person name="Shi X."/>
            <person name="Chang Y."/>
            <person name="Huang F."/>
            <person name="Chen Y."/>
            <person name="Hong S."/>
            <person name="Mi L."/>
            <person name="Sun Q."/>
            <person name="Zhang L."/>
            <person name="Zhou B."/>
            <person name="Peng R."/>
            <person name="Zhang X."/>
            <person name="Liu F."/>
        </authorList>
    </citation>
    <scope>NUCLEOTIDE SEQUENCE [LARGE SCALE GENOMIC DNA]</scope>
    <source>
        <strain evidence="2">cv. PA1801</strain>
    </source>
</reference>
<evidence type="ECO:0000313" key="1">
    <source>
        <dbReference type="EMBL" id="KAA3489870.1"/>
    </source>
</evidence>
<sequence>MSQLDSLRKEWRSRLEISLQVDFGWDLSLRAVPRRGGYTSKWLREESDSERWRETEIDGERMEVPYGQENMNNREQRRDLWSRGRFARQPQKFMEGREVGNSDLVKDYGDEIENLPMGLVDGKKRQRVNAEEENTGGRRSMLEIENEISVANYKLADRTQ</sequence>
<name>A0A5B6X6V6_9ROSI</name>
<gene>
    <name evidence="1" type="ORF">EPI10_033430</name>
</gene>
<keyword evidence="2" id="KW-1185">Reference proteome</keyword>
<dbReference type="EMBL" id="SMMG02000001">
    <property type="protein sequence ID" value="KAA3489870.1"/>
    <property type="molecule type" value="Genomic_DNA"/>
</dbReference>
<organism evidence="1 2">
    <name type="scientific">Gossypium australe</name>
    <dbReference type="NCBI Taxonomy" id="47621"/>
    <lineage>
        <taxon>Eukaryota</taxon>
        <taxon>Viridiplantae</taxon>
        <taxon>Streptophyta</taxon>
        <taxon>Embryophyta</taxon>
        <taxon>Tracheophyta</taxon>
        <taxon>Spermatophyta</taxon>
        <taxon>Magnoliopsida</taxon>
        <taxon>eudicotyledons</taxon>
        <taxon>Gunneridae</taxon>
        <taxon>Pentapetalae</taxon>
        <taxon>rosids</taxon>
        <taxon>malvids</taxon>
        <taxon>Malvales</taxon>
        <taxon>Malvaceae</taxon>
        <taxon>Malvoideae</taxon>
        <taxon>Gossypium</taxon>
    </lineage>
</organism>
<protein>
    <submittedName>
        <fullName evidence="1">Uncharacterized protein</fullName>
    </submittedName>
</protein>
<evidence type="ECO:0000313" key="2">
    <source>
        <dbReference type="Proteomes" id="UP000325315"/>
    </source>
</evidence>
<dbReference type="AlphaFoldDB" id="A0A5B6X6V6"/>
<proteinExistence type="predicted"/>